<evidence type="ECO:0000313" key="2">
    <source>
        <dbReference type="EMBL" id="MFC5384806.1"/>
    </source>
</evidence>
<feature type="transmembrane region" description="Helical" evidence="1">
    <location>
        <begin position="80"/>
        <end position="101"/>
    </location>
</feature>
<evidence type="ECO:0000313" key="3">
    <source>
        <dbReference type="Proteomes" id="UP001596016"/>
    </source>
</evidence>
<sequence length="451" mass="48063">MIGVNLSRWTLSYFAAALFALVVAQGLMVAGYGFPTADLRAPETLVLVHLVTIGWLSLLLCGALFQFVPVLVAHGLYSDTLPLPALVFLVAGLLFLLAGFLQLADVFSGGPTLFFLAAILLTGGFLIVIYNLGRTLWAARPLSLPARFVAIALGALGMTVFLGVIYTLTLGAALNSGALTALTGPTLPLHVIGGLCGWLSFAAIGVSYRLLAMFMLAPELDGWRPHTGFWLGTAALSIALLGGPACLYLRGSITPALVLSGILGLAALGLYGADSVHLYRARKRRIIELNSQMAALALASLGAVVLLGLVFLGFGLFEEQIGAIVFLAAFGWLTGLGLAKLYKIVAFLTWLECYGPVLGKTVTPRVQDLVVESRARRWFILYYLSVWAATAALLISSPIVFRFSAAIMLLATLAIILELVRARRLADVVENLRFPAGVVRPYLLLSSAETK</sequence>
<comment type="caution">
    <text evidence="2">The sequence shown here is derived from an EMBL/GenBank/DDBJ whole genome shotgun (WGS) entry which is preliminary data.</text>
</comment>
<feature type="transmembrane region" description="Helical" evidence="1">
    <location>
        <begin position="46"/>
        <end position="68"/>
    </location>
</feature>
<dbReference type="EMBL" id="JBHSLL010000010">
    <property type="protein sequence ID" value="MFC5384806.1"/>
    <property type="molecule type" value="Genomic_DNA"/>
</dbReference>
<protein>
    <submittedName>
        <fullName evidence="2">Uncharacterized protein</fullName>
    </submittedName>
</protein>
<dbReference type="RefSeq" id="WP_378227657.1">
    <property type="nucleotide sequence ID" value="NZ_JBHSLL010000010.1"/>
</dbReference>
<feature type="transmembrane region" description="Helical" evidence="1">
    <location>
        <begin position="144"/>
        <end position="169"/>
    </location>
</feature>
<keyword evidence="3" id="KW-1185">Reference proteome</keyword>
<proteinExistence type="predicted"/>
<feature type="transmembrane region" description="Helical" evidence="1">
    <location>
        <begin position="323"/>
        <end position="342"/>
    </location>
</feature>
<gene>
    <name evidence="2" type="ORF">ACFPLB_02380</name>
</gene>
<accession>A0ABW0GU66</accession>
<keyword evidence="1" id="KW-1133">Transmembrane helix</keyword>
<feature type="transmembrane region" description="Helical" evidence="1">
    <location>
        <begin position="229"/>
        <end position="250"/>
    </location>
</feature>
<evidence type="ECO:0000256" key="1">
    <source>
        <dbReference type="SAM" id="Phobius"/>
    </source>
</evidence>
<name>A0ABW0GU66_9HYPH</name>
<reference evidence="3" key="1">
    <citation type="journal article" date="2019" name="Int. J. Syst. Evol. Microbiol.">
        <title>The Global Catalogue of Microorganisms (GCM) 10K type strain sequencing project: providing services to taxonomists for standard genome sequencing and annotation.</title>
        <authorList>
            <consortium name="The Broad Institute Genomics Platform"/>
            <consortium name="The Broad Institute Genome Sequencing Center for Infectious Disease"/>
            <person name="Wu L."/>
            <person name="Ma J."/>
        </authorList>
    </citation>
    <scope>NUCLEOTIDE SEQUENCE [LARGE SCALE GENOMIC DNA]</scope>
    <source>
        <strain evidence="3">CGMCC 4.1415</strain>
    </source>
</reference>
<dbReference type="Proteomes" id="UP001596016">
    <property type="component" value="Unassembled WGS sequence"/>
</dbReference>
<feature type="transmembrane region" description="Helical" evidence="1">
    <location>
        <begin position="256"/>
        <end position="273"/>
    </location>
</feature>
<feature type="transmembrane region" description="Helical" evidence="1">
    <location>
        <begin position="12"/>
        <end position="34"/>
    </location>
</feature>
<feature type="transmembrane region" description="Helical" evidence="1">
    <location>
        <begin position="294"/>
        <end position="317"/>
    </location>
</feature>
<feature type="transmembrane region" description="Helical" evidence="1">
    <location>
        <begin position="401"/>
        <end position="420"/>
    </location>
</feature>
<feature type="transmembrane region" description="Helical" evidence="1">
    <location>
        <begin position="378"/>
        <end position="395"/>
    </location>
</feature>
<organism evidence="2 3">
    <name type="scientific">Aquamicrobium segne</name>
    <dbReference type="NCBI Taxonomy" id="469547"/>
    <lineage>
        <taxon>Bacteria</taxon>
        <taxon>Pseudomonadati</taxon>
        <taxon>Pseudomonadota</taxon>
        <taxon>Alphaproteobacteria</taxon>
        <taxon>Hyphomicrobiales</taxon>
        <taxon>Phyllobacteriaceae</taxon>
        <taxon>Aquamicrobium</taxon>
    </lineage>
</organism>
<feature type="transmembrane region" description="Helical" evidence="1">
    <location>
        <begin position="113"/>
        <end position="132"/>
    </location>
</feature>
<feature type="transmembrane region" description="Helical" evidence="1">
    <location>
        <begin position="189"/>
        <end position="217"/>
    </location>
</feature>
<keyword evidence="1" id="KW-0812">Transmembrane</keyword>
<keyword evidence="1" id="KW-0472">Membrane</keyword>